<dbReference type="OrthoDB" id="9808993at2"/>
<gene>
    <name evidence="1" type="ORF">FRUB_07446</name>
</gene>
<reference evidence="2" key="1">
    <citation type="submission" date="2017-06" db="EMBL/GenBank/DDBJ databases">
        <title>Genome analysis of Fimbriiglobus ruber SP5, the first member of the order Planctomycetales with confirmed chitinolytic capability.</title>
        <authorList>
            <person name="Ravin N.V."/>
            <person name="Rakitin A.L."/>
            <person name="Ivanova A.A."/>
            <person name="Beletsky A.V."/>
            <person name="Kulichevskaya I.S."/>
            <person name="Mardanov A.V."/>
            <person name="Dedysh S.N."/>
        </authorList>
    </citation>
    <scope>NUCLEOTIDE SEQUENCE [LARGE SCALE GENOMIC DNA]</scope>
    <source>
        <strain evidence="2">SP5</strain>
    </source>
</reference>
<protein>
    <recommendedName>
        <fullName evidence="3">Metal-dependent HD superfamily phosphohydrolase</fullName>
    </recommendedName>
</protein>
<keyword evidence="2" id="KW-1185">Reference proteome</keyword>
<sequence length="217" mass="24457">MLSPERLDLMQRQWARLLESFGVTPADAYPVFDRLVAAHSERHRHYHTLEHLWEMFRVVPRLAEAGADTRAVQLAVWFHDAVYDPRAKDNEARSAALVADWLSPLAVPVPVIARVTDLVLATAHTTAEPPADPDALVLLDADLAVLGASEARYQRYAADIRKEYAFVPDDAYRAGRAKVLEHFLDRPRLYHHPLMIAEGEEAARRNLSHELAELTAT</sequence>
<organism evidence="1 2">
    <name type="scientific">Fimbriiglobus ruber</name>
    <dbReference type="NCBI Taxonomy" id="1908690"/>
    <lineage>
        <taxon>Bacteria</taxon>
        <taxon>Pseudomonadati</taxon>
        <taxon>Planctomycetota</taxon>
        <taxon>Planctomycetia</taxon>
        <taxon>Gemmatales</taxon>
        <taxon>Gemmataceae</taxon>
        <taxon>Fimbriiglobus</taxon>
    </lineage>
</organism>
<evidence type="ECO:0008006" key="3">
    <source>
        <dbReference type="Google" id="ProtNLM"/>
    </source>
</evidence>
<dbReference type="PANTHER" id="PTHR21174">
    <property type="match status" value="1"/>
</dbReference>
<comment type="caution">
    <text evidence="1">The sequence shown here is derived from an EMBL/GenBank/DDBJ whole genome shotgun (WGS) entry which is preliminary data.</text>
</comment>
<evidence type="ECO:0000313" key="1">
    <source>
        <dbReference type="EMBL" id="OWK38326.1"/>
    </source>
</evidence>
<proteinExistence type="predicted"/>
<dbReference type="Gene3D" id="1.10.3210.10">
    <property type="entry name" value="Hypothetical protein af1432"/>
    <property type="match status" value="1"/>
</dbReference>
<dbReference type="PANTHER" id="PTHR21174:SF0">
    <property type="entry name" value="HD PHOSPHOHYDROLASE FAMILY PROTEIN-RELATED"/>
    <property type="match status" value="1"/>
</dbReference>
<evidence type="ECO:0000313" key="2">
    <source>
        <dbReference type="Proteomes" id="UP000214646"/>
    </source>
</evidence>
<dbReference type="InterPro" id="IPR009218">
    <property type="entry name" value="HD_phosphohydro"/>
</dbReference>
<name>A0A225DLG9_9BACT</name>
<dbReference type="Proteomes" id="UP000214646">
    <property type="component" value="Unassembled WGS sequence"/>
</dbReference>
<dbReference type="EMBL" id="NIDE01000014">
    <property type="protein sequence ID" value="OWK38326.1"/>
    <property type="molecule type" value="Genomic_DNA"/>
</dbReference>
<dbReference type="AlphaFoldDB" id="A0A225DLG9"/>
<dbReference type="RefSeq" id="WP_088258150.1">
    <property type="nucleotide sequence ID" value="NZ_NIDE01000014.1"/>
</dbReference>
<accession>A0A225DLG9</accession>
<dbReference type="PIRSF" id="PIRSF035170">
    <property type="entry name" value="HD_phosphohydro"/>
    <property type="match status" value="1"/>
</dbReference>
<dbReference type="SUPFAM" id="SSF109604">
    <property type="entry name" value="HD-domain/PDEase-like"/>
    <property type="match status" value="1"/>
</dbReference>